<dbReference type="Proteomes" id="UP000199076">
    <property type="component" value="Unassembled WGS sequence"/>
</dbReference>
<feature type="region of interest" description="Disordered" evidence="1">
    <location>
        <begin position="21"/>
        <end position="72"/>
    </location>
</feature>
<organism evidence="2 3">
    <name type="scientific">Halorientalis regularis</name>
    <dbReference type="NCBI Taxonomy" id="660518"/>
    <lineage>
        <taxon>Archaea</taxon>
        <taxon>Methanobacteriati</taxon>
        <taxon>Methanobacteriota</taxon>
        <taxon>Stenosarchaea group</taxon>
        <taxon>Halobacteria</taxon>
        <taxon>Halobacteriales</taxon>
        <taxon>Haloarculaceae</taxon>
        <taxon>Halorientalis</taxon>
    </lineage>
</organism>
<dbReference type="RefSeq" id="WP_092689699.1">
    <property type="nucleotide sequence ID" value="NZ_FNBK01000004.1"/>
</dbReference>
<evidence type="ECO:0000313" key="3">
    <source>
        <dbReference type="Proteomes" id="UP000199076"/>
    </source>
</evidence>
<dbReference type="Pfam" id="PF01917">
    <property type="entry name" value="Flagellin_arch-type"/>
    <property type="match status" value="1"/>
</dbReference>
<feature type="compositionally biased region" description="Acidic residues" evidence="1">
    <location>
        <begin position="27"/>
        <end position="43"/>
    </location>
</feature>
<dbReference type="AlphaFoldDB" id="A0A1G7IYY9"/>
<protein>
    <submittedName>
        <fullName evidence="2">Flagellin FlaB</fullName>
    </submittedName>
</protein>
<sequence>MHRRQVLLGAGATAATLAVAGCNGQDDSTDPAETDGEDEEGDSESTAAETEGDTATEEGAAGDESRETDDPQVTDRLNVISTVGLVAEGQVTAVELIVALAPGADPIDLRDVVIQWVDGNGTDVVVAASSDSTATGVNGTFRTTPIKDADDSAPVLNEPNDRLKLSMDLGTDDDVSGADGFGEPLEPEADATLRVTTGSGASSTVRLTVPATLSGARAVTL</sequence>
<name>A0A1G7IYY9_9EURY</name>
<dbReference type="OrthoDB" id="102632at2157"/>
<accession>A0A1G7IYY9</accession>
<evidence type="ECO:0000256" key="1">
    <source>
        <dbReference type="SAM" id="MobiDB-lite"/>
    </source>
</evidence>
<evidence type="ECO:0000313" key="2">
    <source>
        <dbReference type="EMBL" id="SDF17952.1"/>
    </source>
</evidence>
<keyword evidence="2" id="KW-0966">Cell projection</keyword>
<dbReference type="GO" id="GO:0097588">
    <property type="term" value="P:archaeal or bacterial-type flagellum-dependent cell motility"/>
    <property type="evidence" value="ECO:0007669"/>
    <property type="project" value="InterPro"/>
</dbReference>
<dbReference type="STRING" id="660518.SAMN05216218_104142"/>
<gene>
    <name evidence="2" type="ORF">SAMN05216218_104142</name>
</gene>
<dbReference type="GO" id="GO:0005198">
    <property type="term" value="F:structural molecule activity"/>
    <property type="evidence" value="ECO:0007669"/>
    <property type="project" value="InterPro"/>
</dbReference>
<dbReference type="InterPro" id="IPR002774">
    <property type="entry name" value="Flagellin_arc-type"/>
</dbReference>
<keyword evidence="2" id="KW-0969">Cilium</keyword>
<keyword evidence="2" id="KW-0282">Flagellum</keyword>
<reference evidence="3" key="1">
    <citation type="submission" date="2016-10" db="EMBL/GenBank/DDBJ databases">
        <authorList>
            <person name="Varghese N."/>
            <person name="Submissions S."/>
        </authorList>
    </citation>
    <scope>NUCLEOTIDE SEQUENCE [LARGE SCALE GENOMIC DNA]</scope>
    <source>
        <strain evidence="3">IBRC-M 10760</strain>
    </source>
</reference>
<keyword evidence="3" id="KW-1185">Reference proteome</keyword>
<proteinExistence type="predicted"/>
<dbReference type="EMBL" id="FNBK01000004">
    <property type="protein sequence ID" value="SDF17952.1"/>
    <property type="molecule type" value="Genomic_DNA"/>
</dbReference>
<dbReference type="PROSITE" id="PS51257">
    <property type="entry name" value="PROKAR_LIPOPROTEIN"/>
    <property type="match status" value="1"/>
</dbReference>